<evidence type="ECO:0000256" key="6">
    <source>
        <dbReference type="ARBA" id="ARBA00022741"/>
    </source>
</evidence>
<dbReference type="AlphaFoldDB" id="A0A1F5Q9W9"/>
<keyword evidence="6" id="KW-0547">Nucleotide-binding</keyword>
<dbReference type="Gene3D" id="3.40.1160.10">
    <property type="entry name" value="Acetylglutamate kinase-like"/>
    <property type="match status" value="1"/>
</dbReference>
<evidence type="ECO:0000256" key="5">
    <source>
        <dbReference type="ARBA" id="ARBA00022679"/>
    </source>
</evidence>
<protein>
    <recommendedName>
        <fullName evidence="3">UMP kinase</fullName>
        <ecNumber evidence="3">2.7.4.22</ecNumber>
    </recommendedName>
    <alternativeName>
        <fullName evidence="10">Uridine monophosphate kinase</fullName>
    </alternativeName>
</protein>
<evidence type="ECO:0000256" key="7">
    <source>
        <dbReference type="ARBA" id="ARBA00022777"/>
    </source>
</evidence>
<dbReference type="SUPFAM" id="SSF53633">
    <property type="entry name" value="Carbamate kinase-like"/>
    <property type="match status" value="1"/>
</dbReference>
<evidence type="ECO:0000313" key="13">
    <source>
        <dbReference type="Proteomes" id="UP000177235"/>
    </source>
</evidence>
<sequence>MKNIYVISVGGSLIAPDGIDKNFLKKFCLALMTSAKGKQFVVIPGGGATARQYQKAAEELGKASNDDLDWIGIAANVLHSHFLRAIFGKYAHPGIVELNSKTPDIKKSIAIARGGLKPGGTSDSTAVKFAEKFKAKTVINLTNVSGVYDRDPRKFKNAKLIPHMSWAQLKKQFGTKKTPGRNLPFDSAAADMAAKLKLCAAIMNGRDLKNFQSFLDGQAFTGTLIQ</sequence>
<gene>
    <name evidence="12" type="ORF">A3J05_04555</name>
</gene>
<dbReference type="Pfam" id="PF00696">
    <property type="entry name" value="AA_kinase"/>
    <property type="match status" value="1"/>
</dbReference>
<dbReference type="GO" id="GO:0033862">
    <property type="term" value="F:UMP kinase activity"/>
    <property type="evidence" value="ECO:0007669"/>
    <property type="project" value="UniProtKB-EC"/>
</dbReference>
<keyword evidence="8" id="KW-0067">ATP-binding</keyword>
<keyword evidence="5" id="KW-0808">Transferase</keyword>
<evidence type="ECO:0000256" key="8">
    <source>
        <dbReference type="ARBA" id="ARBA00022840"/>
    </source>
</evidence>
<evidence type="ECO:0000259" key="11">
    <source>
        <dbReference type="Pfam" id="PF00696"/>
    </source>
</evidence>
<evidence type="ECO:0000256" key="2">
    <source>
        <dbReference type="ARBA" id="ARBA00007614"/>
    </source>
</evidence>
<dbReference type="Proteomes" id="UP000177235">
    <property type="component" value="Unassembled WGS sequence"/>
</dbReference>
<dbReference type="NCBIfam" id="TIGR02076">
    <property type="entry name" value="pyrH_arch"/>
    <property type="match status" value="1"/>
</dbReference>
<name>A0A1F5Q9W9_9BACT</name>
<dbReference type="GO" id="GO:0006225">
    <property type="term" value="P:UDP biosynthetic process"/>
    <property type="evidence" value="ECO:0007669"/>
    <property type="project" value="TreeGrafter"/>
</dbReference>
<accession>A0A1F5Q9W9</accession>
<dbReference type="EC" id="2.7.4.22" evidence="3"/>
<evidence type="ECO:0000256" key="4">
    <source>
        <dbReference type="ARBA" id="ARBA00022490"/>
    </source>
</evidence>
<proteinExistence type="inferred from homology"/>
<keyword evidence="9" id="KW-0665">Pyrimidine biosynthesis</keyword>
<dbReference type="InterPro" id="IPR011818">
    <property type="entry name" value="Uridylate_kinase_arch/spir"/>
</dbReference>
<evidence type="ECO:0000313" key="12">
    <source>
        <dbReference type="EMBL" id="OGE98702.1"/>
    </source>
</evidence>
<dbReference type="GO" id="GO:0005524">
    <property type="term" value="F:ATP binding"/>
    <property type="evidence" value="ECO:0007669"/>
    <property type="project" value="UniProtKB-KW"/>
</dbReference>
<dbReference type="InterPro" id="IPR001048">
    <property type="entry name" value="Asp/Glu/Uridylate_kinase"/>
</dbReference>
<evidence type="ECO:0000256" key="10">
    <source>
        <dbReference type="ARBA" id="ARBA00032092"/>
    </source>
</evidence>
<keyword evidence="7" id="KW-0418">Kinase</keyword>
<reference evidence="12 13" key="1">
    <citation type="journal article" date="2016" name="Nat. Commun.">
        <title>Thousands of microbial genomes shed light on interconnected biogeochemical processes in an aquifer system.</title>
        <authorList>
            <person name="Anantharaman K."/>
            <person name="Brown C.T."/>
            <person name="Hug L.A."/>
            <person name="Sharon I."/>
            <person name="Castelle C.J."/>
            <person name="Probst A.J."/>
            <person name="Thomas B.C."/>
            <person name="Singh A."/>
            <person name="Wilkins M.J."/>
            <person name="Karaoz U."/>
            <person name="Brodie E.L."/>
            <person name="Williams K.H."/>
            <person name="Hubbard S.S."/>
            <person name="Banfield J.F."/>
        </authorList>
    </citation>
    <scope>NUCLEOTIDE SEQUENCE [LARGE SCALE GENOMIC DNA]</scope>
</reference>
<comment type="caution">
    <text evidence="12">The sequence shown here is derived from an EMBL/GenBank/DDBJ whole genome shotgun (WGS) entry which is preliminary data.</text>
</comment>
<keyword evidence="4" id="KW-0963">Cytoplasm</keyword>
<organism evidence="12 13">
    <name type="scientific">Candidatus Doudnabacteria bacterium RIFCSPLOWO2_02_FULL_48_13</name>
    <dbReference type="NCBI Taxonomy" id="1817845"/>
    <lineage>
        <taxon>Bacteria</taxon>
        <taxon>Candidatus Doudnaibacteriota</taxon>
    </lineage>
</organism>
<dbReference type="PANTHER" id="PTHR42833:SF4">
    <property type="entry name" value="URIDYLATE KINASE PUMPKIN, CHLOROPLASTIC"/>
    <property type="match status" value="1"/>
</dbReference>
<evidence type="ECO:0000256" key="3">
    <source>
        <dbReference type="ARBA" id="ARBA00012899"/>
    </source>
</evidence>
<dbReference type="EMBL" id="MFFF01000027">
    <property type="protein sequence ID" value="OGE98702.1"/>
    <property type="molecule type" value="Genomic_DNA"/>
</dbReference>
<dbReference type="PANTHER" id="PTHR42833">
    <property type="entry name" value="URIDYLATE KINASE"/>
    <property type="match status" value="1"/>
</dbReference>
<dbReference type="InterPro" id="IPR036393">
    <property type="entry name" value="AceGlu_kinase-like_sf"/>
</dbReference>
<evidence type="ECO:0000256" key="1">
    <source>
        <dbReference type="ARBA" id="ARBA00004791"/>
    </source>
</evidence>
<comment type="similarity">
    <text evidence="2">Belongs to the UMP kinase family.</text>
</comment>
<comment type="pathway">
    <text evidence="1">Pyrimidine metabolism; CTP biosynthesis via de novo pathway; UDP from UMP (UMPK route): step 1/1.</text>
</comment>
<feature type="domain" description="Aspartate/glutamate/uridylate kinase" evidence="11">
    <location>
        <begin position="4"/>
        <end position="196"/>
    </location>
</feature>
<evidence type="ECO:0000256" key="9">
    <source>
        <dbReference type="ARBA" id="ARBA00022975"/>
    </source>
</evidence>